<dbReference type="Proteomes" id="UP001597216">
    <property type="component" value="Unassembled WGS sequence"/>
</dbReference>
<name>A0ABW3SX98_9CAUL</name>
<evidence type="ECO:0000313" key="3">
    <source>
        <dbReference type="Proteomes" id="UP001597216"/>
    </source>
</evidence>
<organism evidence="2 3">
    <name type="scientific">Phenylobacterium conjunctum</name>
    <dbReference type="NCBI Taxonomy" id="1298959"/>
    <lineage>
        <taxon>Bacteria</taxon>
        <taxon>Pseudomonadati</taxon>
        <taxon>Pseudomonadota</taxon>
        <taxon>Alphaproteobacteria</taxon>
        <taxon>Caulobacterales</taxon>
        <taxon>Caulobacteraceae</taxon>
        <taxon>Phenylobacterium</taxon>
    </lineage>
</organism>
<sequence length="165" mass="17857">MPWLVWRRLETPRTPMSRKILLAVLALAAPFALSSAAAAAQEKTIDPGYWDVTNKVQAVITKTTRETRCIKPAEVAKFTMGPSNRHYACTYPTRVFKDGKITLKGTCASKKGRQVAIEATGSYSPSTFKLTADVDTTYAGIPLGGRFITDAKKISDTCPAGAKEG</sequence>
<evidence type="ECO:0000256" key="1">
    <source>
        <dbReference type="SAM" id="SignalP"/>
    </source>
</evidence>
<feature type="chain" id="PRO_5046007980" evidence="1">
    <location>
        <begin position="40"/>
        <end position="165"/>
    </location>
</feature>
<keyword evidence="3" id="KW-1185">Reference proteome</keyword>
<protein>
    <submittedName>
        <fullName evidence="2">DUF3617 domain-containing protein</fullName>
    </submittedName>
</protein>
<proteinExistence type="predicted"/>
<accession>A0ABW3SX98</accession>
<feature type="signal peptide" evidence="1">
    <location>
        <begin position="1"/>
        <end position="39"/>
    </location>
</feature>
<keyword evidence="1" id="KW-0732">Signal</keyword>
<comment type="caution">
    <text evidence="2">The sequence shown here is derived from an EMBL/GenBank/DDBJ whole genome shotgun (WGS) entry which is preliminary data.</text>
</comment>
<evidence type="ECO:0000313" key="2">
    <source>
        <dbReference type="EMBL" id="MFD1189218.1"/>
    </source>
</evidence>
<dbReference type="EMBL" id="JBHTLQ010000002">
    <property type="protein sequence ID" value="MFD1189218.1"/>
    <property type="molecule type" value="Genomic_DNA"/>
</dbReference>
<dbReference type="Pfam" id="PF12276">
    <property type="entry name" value="DUF3617"/>
    <property type="match status" value="1"/>
</dbReference>
<dbReference type="RefSeq" id="WP_377352095.1">
    <property type="nucleotide sequence ID" value="NZ_JBHTLQ010000002.1"/>
</dbReference>
<reference evidence="3" key="1">
    <citation type="journal article" date="2019" name="Int. J. Syst. Evol. Microbiol.">
        <title>The Global Catalogue of Microorganisms (GCM) 10K type strain sequencing project: providing services to taxonomists for standard genome sequencing and annotation.</title>
        <authorList>
            <consortium name="The Broad Institute Genomics Platform"/>
            <consortium name="The Broad Institute Genome Sequencing Center for Infectious Disease"/>
            <person name="Wu L."/>
            <person name="Ma J."/>
        </authorList>
    </citation>
    <scope>NUCLEOTIDE SEQUENCE [LARGE SCALE GENOMIC DNA]</scope>
    <source>
        <strain evidence="3">CCUG 55074</strain>
    </source>
</reference>
<dbReference type="InterPro" id="IPR022061">
    <property type="entry name" value="DUF3617"/>
</dbReference>
<gene>
    <name evidence="2" type="ORF">ACFQ27_01385</name>
</gene>